<evidence type="ECO:0000313" key="3">
    <source>
        <dbReference type="Proteomes" id="UP001199106"/>
    </source>
</evidence>
<evidence type="ECO:0000313" key="2">
    <source>
        <dbReference type="EMBL" id="KAG9193824.1"/>
    </source>
</evidence>
<reference evidence="2" key="1">
    <citation type="submission" date="2021-07" db="EMBL/GenBank/DDBJ databases">
        <title>Genome Resource of American Ginseng Black Spot Pathogen Alternaria panax.</title>
        <authorList>
            <person name="Qiu C."/>
            <person name="Wang W."/>
            <person name="Liu Z."/>
        </authorList>
    </citation>
    <scope>NUCLEOTIDE SEQUENCE</scope>
    <source>
        <strain evidence="2">BNCC115425</strain>
    </source>
</reference>
<sequence length="439" mass="49207">MMQTQATPSRIPVRIKVEEGSPLAASLEMPRHRTSHAGPSFQALVRVKVEEVEESAPPLAATPEKPRRYPSFSAFQEKWSQSPLRVPTPLAEEFYRSMIVKRESDEVLGSEDGIPPLCHDCDRSAGLHTKKPSTQAPHDSLSPSPRSVVNIKREAEPSQRVSAIKTEAKSSHRYHVPAGTYKVETKTPSASSKIQHQVPLIKSQSRLYQEARIPDRSTTTPSPAPRPDTELSYLLPITPTPFSTPNAPVNPYNRPAHLHYIPGSLLEGMQRRTKWSARKITDNNNNNDTEKRDRQTKQEKRVQQCKQADRDRQAKQTSRVPVPRSQPLPARLTEYVAESEAGILDGEAGTQTQGATCAWYKIPFCRCCACVVVGGTKLMCNMVVPSLTTVPCSSQTGKKKKWWRTRKCSKRRAVVRSESHAARRSEFHVSEREVVVREV</sequence>
<feature type="region of interest" description="Disordered" evidence="1">
    <location>
        <begin position="119"/>
        <end position="148"/>
    </location>
</feature>
<organism evidence="2 3">
    <name type="scientific">Alternaria panax</name>
    <dbReference type="NCBI Taxonomy" id="48097"/>
    <lineage>
        <taxon>Eukaryota</taxon>
        <taxon>Fungi</taxon>
        <taxon>Dikarya</taxon>
        <taxon>Ascomycota</taxon>
        <taxon>Pezizomycotina</taxon>
        <taxon>Dothideomycetes</taxon>
        <taxon>Pleosporomycetidae</taxon>
        <taxon>Pleosporales</taxon>
        <taxon>Pleosporineae</taxon>
        <taxon>Pleosporaceae</taxon>
        <taxon>Alternaria</taxon>
        <taxon>Alternaria sect. Panax</taxon>
    </lineage>
</organism>
<dbReference type="EMBL" id="JAANER010000002">
    <property type="protein sequence ID" value="KAG9193824.1"/>
    <property type="molecule type" value="Genomic_DNA"/>
</dbReference>
<comment type="caution">
    <text evidence="2">The sequence shown here is derived from an EMBL/GenBank/DDBJ whole genome shotgun (WGS) entry which is preliminary data.</text>
</comment>
<dbReference type="Proteomes" id="UP001199106">
    <property type="component" value="Unassembled WGS sequence"/>
</dbReference>
<feature type="compositionally biased region" description="Polar residues" evidence="1">
    <location>
        <begin position="132"/>
        <end position="147"/>
    </location>
</feature>
<evidence type="ECO:0000256" key="1">
    <source>
        <dbReference type="SAM" id="MobiDB-lite"/>
    </source>
</evidence>
<feature type="compositionally biased region" description="Basic and acidic residues" evidence="1">
    <location>
        <begin position="288"/>
        <end position="314"/>
    </location>
</feature>
<name>A0AAD4NTN7_9PLEO</name>
<feature type="region of interest" description="Disordered" evidence="1">
    <location>
        <begin position="277"/>
        <end position="327"/>
    </location>
</feature>
<protein>
    <submittedName>
        <fullName evidence="2">Uncharacterized protein</fullName>
    </submittedName>
</protein>
<proteinExistence type="predicted"/>
<accession>A0AAD4NTN7</accession>
<dbReference type="AlphaFoldDB" id="A0AAD4NTN7"/>
<gene>
    <name evidence="2" type="ORF">G6011_03859</name>
</gene>
<keyword evidence="3" id="KW-1185">Reference proteome</keyword>